<organism evidence="15">
    <name type="scientific">Nippostrongylus brasiliensis</name>
    <name type="common">Rat hookworm</name>
    <dbReference type="NCBI Taxonomy" id="27835"/>
    <lineage>
        <taxon>Eukaryota</taxon>
        <taxon>Metazoa</taxon>
        <taxon>Ecdysozoa</taxon>
        <taxon>Nematoda</taxon>
        <taxon>Chromadorea</taxon>
        <taxon>Rhabditida</taxon>
        <taxon>Rhabditina</taxon>
        <taxon>Rhabditomorpha</taxon>
        <taxon>Strongyloidea</taxon>
        <taxon>Heligmosomidae</taxon>
        <taxon>Nippostrongylus</taxon>
    </lineage>
</organism>
<keyword evidence="5 9" id="KW-0297">G-protein coupled receptor</keyword>
<dbReference type="PROSITE" id="PS50262">
    <property type="entry name" value="G_PROTEIN_RECEP_F1_2"/>
    <property type="match status" value="1"/>
</dbReference>
<evidence type="ECO:0000256" key="5">
    <source>
        <dbReference type="ARBA" id="ARBA00023040"/>
    </source>
</evidence>
<evidence type="ECO:0000256" key="10">
    <source>
        <dbReference type="SAM" id="MobiDB-lite"/>
    </source>
</evidence>
<keyword evidence="8 9" id="KW-0807">Transducer</keyword>
<evidence type="ECO:0000256" key="1">
    <source>
        <dbReference type="ARBA" id="ARBA00004651"/>
    </source>
</evidence>
<evidence type="ECO:0000256" key="4">
    <source>
        <dbReference type="ARBA" id="ARBA00022989"/>
    </source>
</evidence>
<comment type="subcellular location">
    <subcellularLocation>
        <location evidence="1">Cell membrane</location>
        <topology evidence="1">Multi-pass membrane protein</topology>
    </subcellularLocation>
</comment>
<dbReference type="GO" id="GO:0007197">
    <property type="term" value="P:adenylate cyclase-inhibiting G protein-coupled acetylcholine receptor signaling pathway"/>
    <property type="evidence" value="ECO:0007669"/>
    <property type="project" value="TreeGrafter"/>
</dbReference>
<evidence type="ECO:0000256" key="2">
    <source>
        <dbReference type="ARBA" id="ARBA00022475"/>
    </source>
</evidence>
<dbReference type="InterPro" id="IPR000276">
    <property type="entry name" value="GPCR_Rhodpsn"/>
</dbReference>
<dbReference type="PRINTS" id="PR00237">
    <property type="entry name" value="GPCRRHODOPSN"/>
</dbReference>
<feature type="transmembrane region" description="Helical" evidence="11">
    <location>
        <begin position="144"/>
        <end position="166"/>
    </location>
</feature>
<evidence type="ECO:0000313" key="15">
    <source>
        <dbReference type="WBParaSite" id="NBR_0001398501-mRNA-1"/>
    </source>
</evidence>
<evidence type="ECO:0000256" key="11">
    <source>
        <dbReference type="SAM" id="Phobius"/>
    </source>
</evidence>
<evidence type="ECO:0000256" key="8">
    <source>
        <dbReference type="ARBA" id="ARBA00023224"/>
    </source>
</evidence>
<reference evidence="15" key="1">
    <citation type="submission" date="2016-04" db="UniProtKB">
        <authorList>
            <consortium name="WormBaseParasite"/>
        </authorList>
    </citation>
    <scope>IDENTIFICATION</scope>
</reference>
<dbReference type="EMBL" id="UYSL01021210">
    <property type="protein sequence ID" value="VDL77575.1"/>
    <property type="molecule type" value="Genomic_DNA"/>
</dbReference>
<comment type="similarity">
    <text evidence="9">Belongs to the G-protein coupled receptor 1 family.</text>
</comment>
<dbReference type="InterPro" id="IPR017452">
    <property type="entry name" value="GPCR_Rhodpsn_7TM"/>
</dbReference>
<protein>
    <submittedName>
        <fullName evidence="15">Probable muscarinic acetylcholine receptor gar-1 (inferred by orthology to a C. elegans protein)</fullName>
    </submittedName>
</protein>
<evidence type="ECO:0000256" key="7">
    <source>
        <dbReference type="ARBA" id="ARBA00023170"/>
    </source>
</evidence>
<feature type="transmembrane region" description="Helical" evidence="11">
    <location>
        <begin position="103"/>
        <end position="123"/>
    </location>
</feature>
<keyword evidence="6 11" id="KW-0472">Membrane</keyword>
<dbReference type="GO" id="GO:0005886">
    <property type="term" value="C:plasma membrane"/>
    <property type="evidence" value="ECO:0007669"/>
    <property type="project" value="UniProtKB-SubCell"/>
</dbReference>
<feature type="transmembrane region" description="Helical" evidence="11">
    <location>
        <begin position="192"/>
        <end position="212"/>
    </location>
</feature>
<feature type="transmembrane region" description="Helical" evidence="11">
    <location>
        <begin position="473"/>
        <end position="492"/>
    </location>
</feature>
<dbReference type="GO" id="GO:0004993">
    <property type="term" value="F:G protein-coupled serotonin receptor activity"/>
    <property type="evidence" value="ECO:0007669"/>
    <property type="project" value="TreeGrafter"/>
</dbReference>
<dbReference type="PANTHER" id="PTHR24247:SF184">
    <property type="entry name" value="MUSCARINIC ACETYLCHOLINE RECEPTOR GAR-1-RELATED"/>
    <property type="match status" value="1"/>
</dbReference>
<feature type="domain" description="G-protein coupled receptors family 1 profile" evidence="12">
    <location>
        <begin position="42"/>
        <end position="489"/>
    </location>
</feature>
<evidence type="ECO:0000313" key="14">
    <source>
        <dbReference type="Proteomes" id="UP000271162"/>
    </source>
</evidence>
<feature type="region of interest" description="Disordered" evidence="10">
    <location>
        <begin position="336"/>
        <end position="362"/>
    </location>
</feature>
<dbReference type="PROSITE" id="PS00237">
    <property type="entry name" value="G_PROTEIN_RECEP_F1_1"/>
    <property type="match status" value="1"/>
</dbReference>
<evidence type="ECO:0000256" key="9">
    <source>
        <dbReference type="RuleBase" id="RU000688"/>
    </source>
</evidence>
<dbReference type="AlphaFoldDB" id="A0A158R1L3"/>
<feature type="compositionally biased region" description="Polar residues" evidence="10">
    <location>
        <begin position="296"/>
        <end position="308"/>
    </location>
</feature>
<sequence>MAESSMDNITIEDTSWNPPHGIVVQITVWLLVIVVSLVTVIGNAMVVIAYKIERSIGKKISNRYIASLAISDLIIGIEGFPLFTVYVMNGERWPLGTVLCRTWLFLDYTLCLVSILTVLLITMDRYLSVCHTAKYMKWQNPTKTQFLIIFSWLIPAIIFGAMMYGWDAITGEESMTTTECSAPFLSNPYVNMGMYVAYYWTTLVAMLILYKVRMFVKFQCIKQKSTSAYPTTILGIHQAAKSLEKKAKAKEQRNVALILSQRLGTQVGVTLMLHTQGAENPHTTSPQRSNSERRSQNPSLESNASTTDAKMRKRESWAVSMKRRIRSVRYIPPIERKRSSSDSSCSSVEGNLVDPADPEHRSRKRVQFNGSEASPADNPENHKLLSAEGVTRKISSLSMGITRERIISSIFAPITVFHRKQRRTTAEKRAHKAFRTITFIVGCFAILWSPYYIMATIYGFCKGKCIPALVYTLSYYMCYLNSTCNPFAYAMANRQFRMVFLRMLRGNFNKNM</sequence>
<dbReference type="OMA" id="PYYIMAT"/>
<keyword evidence="3 9" id="KW-0812">Transmembrane</keyword>
<gene>
    <name evidence="13" type="ORF">NBR_LOCUS13986</name>
</gene>
<dbReference type="PANTHER" id="PTHR24247">
    <property type="entry name" value="5-HYDROXYTRYPTAMINE RECEPTOR"/>
    <property type="match status" value="1"/>
</dbReference>
<keyword evidence="7 9" id="KW-0675">Receptor</keyword>
<proteinExistence type="inferred from homology"/>
<feature type="transmembrane region" description="Helical" evidence="11">
    <location>
        <begin position="64"/>
        <end position="83"/>
    </location>
</feature>
<feature type="region of interest" description="Disordered" evidence="10">
    <location>
        <begin position="277"/>
        <end position="318"/>
    </location>
</feature>
<evidence type="ECO:0000256" key="6">
    <source>
        <dbReference type="ARBA" id="ARBA00023136"/>
    </source>
</evidence>
<keyword evidence="4 11" id="KW-1133">Transmembrane helix</keyword>
<dbReference type="GO" id="GO:0030425">
    <property type="term" value="C:dendrite"/>
    <property type="evidence" value="ECO:0007669"/>
    <property type="project" value="TreeGrafter"/>
</dbReference>
<keyword evidence="2" id="KW-1003">Cell membrane</keyword>
<dbReference type="Gene3D" id="1.20.1070.10">
    <property type="entry name" value="Rhodopsin 7-helix transmembrane proteins"/>
    <property type="match status" value="2"/>
</dbReference>
<dbReference type="WBParaSite" id="NBR_0001398501-mRNA-1">
    <property type="protein sequence ID" value="NBR_0001398501-mRNA-1"/>
    <property type="gene ID" value="NBR_0001398501"/>
</dbReference>
<name>A0A158R1L3_NIPBR</name>
<dbReference type="GO" id="GO:0045202">
    <property type="term" value="C:synapse"/>
    <property type="evidence" value="ECO:0007669"/>
    <property type="project" value="TreeGrafter"/>
</dbReference>
<keyword evidence="14" id="KW-1185">Reference proteome</keyword>
<accession>A0A158R1L3</accession>
<dbReference type="GO" id="GO:0007187">
    <property type="term" value="P:G protein-coupled receptor signaling pathway, coupled to cyclic nucleotide second messenger"/>
    <property type="evidence" value="ECO:0007669"/>
    <property type="project" value="TreeGrafter"/>
</dbReference>
<dbReference type="STRING" id="27835.A0A158R1L3"/>
<evidence type="ECO:0000259" key="12">
    <source>
        <dbReference type="PROSITE" id="PS50262"/>
    </source>
</evidence>
<feature type="transmembrane region" description="Helical" evidence="11">
    <location>
        <begin position="433"/>
        <end position="453"/>
    </location>
</feature>
<dbReference type="PRINTS" id="PR00243">
    <property type="entry name" value="MUSCARINICR"/>
</dbReference>
<feature type="transmembrane region" description="Helical" evidence="11">
    <location>
        <begin position="26"/>
        <end position="52"/>
    </location>
</feature>
<dbReference type="Proteomes" id="UP000271162">
    <property type="component" value="Unassembled WGS sequence"/>
</dbReference>
<dbReference type="InterPro" id="IPR000995">
    <property type="entry name" value="Musac_Ach_rcpt"/>
</dbReference>
<dbReference type="GO" id="GO:0016907">
    <property type="term" value="F:G protein-coupled acetylcholine receptor activity"/>
    <property type="evidence" value="ECO:0007669"/>
    <property type="project" value="InterPro"/>
</dbReference>
<feature type="compositionally biased region" description="Polar residues" evidence="10">
    <location>
        <begin position="277"/>
        <end position="289"/>
    </location>
</feature>
<evidence type="ECO:0000256" key="3">
    <source>
        <dbReference type="ARBA" id="ARBA00022692"/>
    </source>
</evidence>
<dbReference type="SUPFAM" id="SSF81321">
    <property type="entry name" value="Family A G protein-coupled receptor-like"/>
    <property type="match status" value="1"/>
</dbReference>
<reference evidence="13 14" key="2">
    <citation type="submission" date="2018-11" db="EMBL/GenBank/DDBJ databases">
        <authorList>
            <consortium name="Pathogen Informatics"/>
        </authorList>
    </citation>
    <scope>NUCLEOTIDE SEQUENCE [LARGE SCALE GENOMIC DNA]</scope>
</reference>
<dbReference type="Pfam" id="PF00001">
    <property type="entry name" value="7tm_1"/>
    <property type="match status" value="1"/>
</dbReference>
<evidence type="ECO:0000313" key="13">
    <source>
        <dbReference type="EMBL" id="VDL77575.1"/>
    </source>
</evidence>